<protein>
    <submittedName>
        <fullName evidence="1">Uncharacterized protein</fullName>
    </submittedName>
</protein>
<dbReference type="AlphaFoldDB" id="A0AAE1AA47"/>
<sequence length="267" mass="29956">MESVKRSALNFESRPASRVNKNSCFNSATKKKHDIEVKQGNKIDNHSTFPVSAKMIRLVFFIAPAFIVAAASEGIVKRQDEVHGFQETVVLLKKRTGFGENVFIRGGVGNGKDCAPDEDPKDDPCAIPITHLELDMSSETPLRDEWAESDLYLTWGESKDEKDSVLDGTPAQWTTSDQSNDYFHPLNKYGDHYWMVHFEMNCSALENGFFDFKGYLSGQWESDISQSDCDGDAAETPSYTSNNHIGRCGYINVFKWGSSDCKMVSFD</sequence>
<evidence type="ECO:0000313" key="2">
    <source>
        <dbReference type="Proteomes" id="UP001283361"/>
    </source>
</evidence>
<reference evidence="1" key="1">
    <citation type="journal article" date="2023" name="G3 (Bethesda)">
        <title>A reference genome for the long-term kleptoplast-retaining sea slug Elysia crispata morphotype clarki.</title>
        <authorList>
            <person name="Eastman K.E."/>
            <person name="Pendleton A.L."/>
            <person name="Shaikh M.A."/>
            <person name="Suttiyut T."/>
            <person name="Ogas R."/>
            <person name="Tomko P."/>
            <person name="Gavelis G."/>
            <person name="Widhalm J.R."/>
            <person name="Wisecaver J.H."/>
        </authorList>
    </citation>
    <scope>NUCLEOTIDE SEQUENCE</scope>
    <source>
        <strain evidence="1">ECLA1</strain>
    </source>
</reference>
<keyword evidence="2" id="KW-1185">Reference proteome</keyword>
<evidence type="ECO:0000313" key="1">
    <source>
        <dbReference type="EMBL" id="KAK3784089.1"/>
    </source>
</evidence>
<organism evidence="1 2">
    <name type="scientific">Elysia crispata</name>
    <name type="common">lettuce slug</name>
    <dbReference type="NCBI Taxonomy" id="231223"/>
    <lineage>
        <taxon>Eukaryota</taxon>
        <taxon>Metazoa</taxon>
        <taxon>Spiralia</taxon>
        <taxon>Lophotrochozoa</taxon>
        <taxon>Mollusca</taxon>
        <taxon>Gastropoda</taxon>
        <taxon>Heterobranchia</taxon>
        <taxon>Euthyneura</taxon>
        <taxon>Panpulmonata</taxon>
        <taxon>Sacoglossa</taxon>
        <taxon>Placobranchoidea</taxon>
        <taxon>Plakobranchidae</taxon>
        <taxon>Elysia</taxon>
    </lineage>
</organism>
<comment type="caution">
    <text evidence="1">The sequence shown here is derived from an EMBL/GenBank/DDBJ whole genome shotgun (WGS) entry which is preliminary data.</text>
</comment>
<accession>A0AAE1AA47</accession>
<dbReference type="Proteomes" id="UP001283361">
    <property type="component" value="Unassembled WGS sequence"/>
</dbReference>
<proteinExistence type="predicted"/>
<name>A0AAE1AA47_9GAST</name>
<gene>
    <name evidence="1" type="ORF">RRG08_060516</name>
</gene>
<dbReference type="EMBL" id="JAWDGP010002312">
    <property type="protein sequence ID" value="KAK3784089.1"/>
    <property type="molecule type" value="Genomic_DNA"/>
</dbReference>